<name>A0A810A5S4_9BRAD</name>
<accession>A0A810A5S4</accession>
<dbReference type="AlphaFoldDB" id="A0A810A5S4"/>
<reference evidence="1" key="1">
    <citation type="submission" date="2020-05" db="EMBL/GenBank/DDBJ databases">
        <title>Complete genome sequence of Bradyrhizobium diazoefficiens XF5 isolated from soybean nodule.</title>
        <authorList>
            <person name="Noda R."/>
            <person name="Kakizaki K."/>
            <person name="Minamisawa K."/>
        </authorList>
    </citation>
    <scope>NUCLEOTIDE SEQUENCE</scope>
    <source>
        <strain evidence="1">XF5</strain>
    </source>
</reference>
<dbReference type="EMBL" id="AP023096">
    <property type="protein sequence ID" value="BCE69016.1"/>
    <property type="molecule type" value="Genomic_DNA"/>
</dbReference>
<evidence type="ECO:0000313" key="2">
    <source>
        <dbReference type="EMBL" id="BCE69016.1"/>
    </source>
</evidence>
<reference evidence="2" key="2">
    <citation type="submission" date="2020-05" db="EMBL/GenBank/DDBJ databases">
        <title>Complete genome sequence of Bradyrhizobium diazoefficiens XF6 isolated from soybean nodule.</title>
        <authorList>
            <person name="Noda R."/>
            <person name="Kakizaki K."/>
            <person name="Minamisawa K."/>
        </authorList>
    </citation>
    <scope>NUCLEOTIDE SEQUENCE</scope>
    <source>
        <strain evidence="2">XF6</strain>
    </source>
</reference>
<dbReference type="RefSeq" id="WP_182869510.1">
    <property type="nucleotide sequence ID" value="NZ_AP022638.1"/>
</dbReference>
<proteinExistence type="predicted"/>
<evidence type="ECO:0000313" key="1">
    <source>
        <dbReference type="EMBL" id="BCE60332.1"/>
    </source>
</evidence>
<evidence type="ECO:0008006" key="3">
    <source>
        <dbReference type="Google" id="ProtNLM"/>
    </source>
</evidence>
<dbReference type="EMBL" id="AP023095">
    <property type="protein sequence ID" value="BCE60332.1"/>
    <property type="molecule type" value="Genomic_DNA"/>
</dbReference>
<gene>
    <name evidence="1" type="ORF">XF5B_78440</name>
    <name evidence="2" type="ORF">XF6B_78150</name>
</gene>
<protein>
    <recommendedName>
        <fullName evidence="3">Tail fiber protein</fullName>
    </recommendedName>
</protein>
<organism evidence="1">
    <name type="scientific">Bradyrhizobium diazoefficiens</name>
    <dbReference type="NCBI Taxonomy" id="1355477"/>
    <lineage>
        <taxon>Bacteria</taxon>
        <taxon>Pseudomonadati</taxon>
        <taxon>Pseudomonadota</taxon>
        <taxon>Alphaproteobacteria</taxon>
        <taxon>Hyphomicrobiales</taxon>
        <taxon>Nitrobacteraceae</taxon>
        <taxon>Bradyrhizobium</taxon>
    </lineage>
</organism>
<sequence length="396" mass="39312">MSQPPPYAPSHSFVSNSATLANFPGQALDIEFNGIKTTTDAIEANLKLIQRDDGALANQSVSADQLTDDLRLLVGDLTITSQVNASRDAAVASAAAAASSQTAAAGSATSASTSATNAAASATAAQGFVAGLAGSSVSSVAIATGSKSFTAQTGKQWAAGQFVTLSSNANSANYMHGSITSYNSGTGALVVNVLDIGGTGTFADWNIAISGSQGPTGQTGPSGAVGVSGTPSAGQIPSWTSATTLKGTTINGLVKGNGASDPTAATAGTDYVAPGTATAFTKQQSFTLATITDQATLSWDVSGAQKAKVTLGGNRTMGAVTNAVEGTTYSLWVIQDGTGSRTISWTTTGAGSFDFGAGGAPTLTTTLNKADLLTFEAIAIGGTLKLRFSGIMRGFS</sequence>